<evidence type="ECO:0000313" key="4">
    <source>
        <dbReference type="Proteomes" id="UP000077748"/>
    </source>
</evidence>
<dbReference type="PANTHER" id="PTHR32309:SF13">
    <property type="entry name" value="FERRIC ENTEROBACTIN TRANSPORT PROTEIN FEPE"/>
    <property type="match status" value="1"/>
</dbReference>
<dbReference type="GO" id="GO:0004713">
    <property type="term" value="F:protein tyrosine kinase activity"/>
    <property type="evidence" value="ECO:0007669"/>
    <property type="project" value="TreeGrafter"/>
</dbReference>
<evidence type="ECO:0000313" key="3">
    <source>
        <dbReference type="EMBL" id="ANI16874.1"/>
    </source>
</evidence>
<proteinExistence type="predicted"/>
<feature type="transmembrane region" description="Helical" evidence="2">
    <location>
        <begin position="12"/>
        <end position="31"/>
    </location>
</feature>
<sequence length="369" mass="41603">MSSTGKSKSWRLAFGIVLIPLALAAIYYVFFAADRYVSSAQVVVRQDGSSDGAQLPGLAMLLTGNNPASREETLYLRQYITSMDMMLLLEEQVHWVEHYSAQRKDLIFWLDKDAAREDQLEYYQRMVSARYDETTGLLRVEVQAFSPEMAEQMLRTILSASEHFVNEVSHRMAREQMAFAQGELEKARNDYAERKTELISFQNDNKVLDGGSSAQSRASIIAELESQYTKEQAAVTELLLKKLREDSPQVQQQKQKVRAIAQQLAKEKRLLVSAPDGDQLNVVASRFQQLTLDAGIAEASYKAAVAALDNARIEASKKIRTLVTVVSPNTPQLALYPERWYNLATILLGLLLLYGVTRFILASIEDHRD</sequence>
<protein>
    <submittedName>
        <fullName evidence="3">ABC transporter permease</fullName>
    </submittedName>
</protein>
<dbReference type="GO" id="GO:0005886">
    <property type="term" value="C:plasma membrane"/>
    <property type="evidence" value="ECO:0007669"/>
    <property type="project" value="TreeGrafter"/>
</dbReference>
<feature type="transmembrane region" description="Helical" evidence="2">
    <location>
        <begin position="340"/>
        <end position="361"/>
    </location>
</feature>
<keyword evidence="2" id="KW-1133">Transmembrane helix</keyword>
<dbReference type="EMBL" id="CP015878">
    <property type="protein sequence ID" value="ANI16874.1"/>
    <property type="molecule type" value="Genomic_DNA"/>
</dbReference>
<feature type="coiled-coil region" evidence="1">
    <location>
        <begin position="170"/>
        <end position="270"/>
    </location>
</feature>
<keyword evidence="2" id="KW-0472">Membrane</keyword>
<evidence type="ECO:0000256" key="2">
    <source>
        <dbReference type="SAM" id="Phobius"/>
    </source>
</evidence>
<name>A0A1A9KH96_9PSED</name>
<keyword evidence="2" id="KW-0812">Transmembrane</keyword>
<keyword evidence="1" id="KW-0175">Coiled coil</keyword>
<dbReference type="InterPro" id="IPR050445">
    <property type="entry name" value="Bact_polysacc_biosynth/exp"/>
</dbReference>
<evidence type="ECO:0000256" key="1">
    <source>
        <dbReference type="SAM" id="Coils"/>
    </source>
</evidence>
<accession>A0A1A9KH96</accession>
<dbReference type="Proteomes" id="UP000077748">
    <property type="component" value="Chromosome"/>
</dbReference>
<dbReference type="PANTHER" id="PTHR32309">
    <property type="entry name" value="TYROSINE-PROTEIN KINASE"/>
    <property type="match status" value="1"/>
</dbReference>
<gene>
    <name evidence="3" type="ORF">A9C11_24145</name>
</gene>
<organism evidence="3 4">
    <name type="scientific">Pseudomonas citronellolis</name>
    <dbReference type="NCBI Taxonomy" id="53408"/>
    <lineage>
        <taxon>Bacteria</taxon>
        <taxon>Pseudomonadati</taxon>
        <taxon>Pseudomonadota</taxon>
        <taxon>Gammaproteobacteria</taxon>
        <taxon>Pseudomonadales</taxon>
        <taxon>Pseudomonadaceae</taxon>
        <taxon>Pseudomonas</taxon>
    </lineage>
</organism>
<dbReference type="AlphaFoldDB" id="A0A1A9KH96"/>
<reference evidence="3 4" key="1">
    <citation type="submission" date="2016-05" db="EMBL/GenBank/DDBJ databases">
        <title>Genome Sequence of Pseudomonas citronellolis Strain SJTE-3, an Estrogens and Persistent Organic Pollutants degradation strain.</title>
        <authorList>
            <person name="Liang R."/>
        </authorList>
    </citation>
    <scope>NUCLEOTIDE SEQUENCE [LARGE SCALE GENOMIC DNA]</scope>
    <source>
        <strain evidence="3 4">SJTE-3</strain>
    </source>
</reference>
<dbReference type="RefSeq" id="WP_064584103.1">
    <property type="nucleotide sequence ID" value="NZ_CP015878.1"/>
</dbReference>